<evidence type="ECO:0000313" key="2">
    <source>
        <dbReference type="WBParaSite" id="scaffold92_cov175.g230"/>
    </source>
</evidence>
<sequence length="451" mass="51612">MSQTISDEEQLFSSSPPPSPIVNINNKIDELVDQIESIDVSSNQIIIITTRQGPPDMARVAIQIVDIESGEVLPHMNLTGILLLLTRGKYTINWLQPNHWYGVHFRAEQRYGGGTAIYANEEFYLLKTKKAEGINGEGGKPIISFKSSRNQENGHSLENLILTIKWEQLEEEKQNLDALANITLFCNNQINYKQLKLNGKEENKSLEIYLDNYFEVNEEKNKNINNREINVLISPKNCTRICWNVELIAEINLKIFRRAATQNCEELGKINTKTFLRNFVGYEFNNKNNKLIIYTNYSEGVNKGNNELNGYVKITVNEVLQEEDEGNEGKNQTIINKSFSTENNENNFVVEGLEKGKYYAVQYTYGKTSPFIYEESHRFLINTGSMNEPLIWQFNLTNEKGIKPNVIATAILLFKNYELGVDVESLCKSDDKMPFVQFPPNTVFAKSPEMQ</sequence>
<dbReference type="AlphaFoldDB" id="A0A915NDV8"/>
<dbReference type="WBParaSite" id="scaffold92_cov175.g230">
    <property type="protein sequence ID" value="scaffold92_cov175.g230"/>
    <property type="gene ID" value="scaffold92_cov175.g230"/>
</dbReference>
<organism evidence="1 2">
    <name type="scientific">Meloidogyne javanica</name>
    <name type="common">Root-knot nematode worm</name>
    <dbReference type="NCBI Taxonomy" id="6303"/>
    <lineage>
        <taxon>Eukaryota</taxon>
        <taxon>Metazoa</taxon>
        <taxon>Ecdysozoa</taxon>
        <taxon>Nematoda</taxon>
        <taxon>Chromadorea</taxon>
        <taxon>Rhabditida</taxon>
        <taxon>Tylenchina</taxon>
        <taxon>Tylenchomorpha</taxon>
        <taxon>Tylenchoidea</taxon>
        <taxon>Meloidogynidae</taxon>
        <taxon>Meloidogyninae</taxon>
        <taxon>Meloidogyne</taxon>
        <taxon>Meloidogyne incognita group</taxon>
    </lineage>
</organism>
<keyword evidence="1" id="KW-1185">Reference proteome</keyword>
<name>A0A915NDV8_MELJA</name>
<protein>
    <submittedName>
        <fullName evidence="2">Uncharacterized protein</fullName>
    </submittedName>
</protein>
<proteinExistence type="predicted"/>
<dbReference type="Proteomes" id="UP000887561">
    <property type="component" value="Unplaced"/>
</dbReference>
<reference evidence="2" key="1">
    <citation type="submission" date="2022-11" db="UniProtKB">
        <authorList>
            <consortium name="WormBaseParasite"/>
        </authorList>
    </citation>
    <scope>IDENTIFICATION</scope>
</reference>
<accession>A0A915NDV8</accession>
<evidence type="ECO:0000313" key="1">
    <source>
        <dbReference type="Proteomes" id="UP000887561"/>
    </source>
</evidence>